<dbReference type="RefSeq" id="WP_208725671.1">
    <property type="nucleotide sequence ID" value="NZ_CP024637.1"/>
</dbReference>
<evidence type="ECO:0000313" key="1">
    <source>
        <dbReference type="EMBL" id="MDO6407197.1"/>
    </source>
</evidence>
<evidence type="ECO:0000313" key="2">
    <source>
        <dbReference type="Proteomes" id="UP001171299"/>
    </source>
</evidence>
<comment type="caution">
    <text evidence="1">The sequence shown here is derived from an EMBL/GenBank/DDBJ whole genome shotgun (WGS) entry which is preliminary data.</text>
</comment>
<evidence type="ECO:0008006" key="3">
    <source>
        <dbReference type="Google" id="ProtNLM"/>
    </source>
</evidence>
<proteinExistence type="predicted"/>
<name>A0ABT8XUR9_9GAMM</name>
<dbReference type="Proteomes" id="UP001171299">
    <property type="component" value="Unassembled WGS sequence"/>
</dbReference>
<organism evidence="1 2">
    <name type="scientific">Pantoea phytobeneficialis</name>
    <dbReference type="NCBI Taxonomy" id="2052056"/>
    <lineage>
        <taxon>Bacteria</taxon>
        <taxon>Pseudomonadati</taxon>
        <taxon>Pseudomonadota</taxon>
        <taxon>Gammaproteobacteria</taxon>
        <taxon>Enterobacterales</taxon>
        <taxon>Erwiniaceae</taxon>
        <taxon>Pantoea</taxon>
    </lineage>
</organism>
<reference evidence="1" key="1">
    <citation type="submission" date="2023-07" db="EMBL/GenBank/DDBJ databases">
        <title>The extreme plant-growth-promoting properties of Pantoea phytobeneficialis PF55 revealed by functional and genomic analysis.</title>
        <authorList>
            <person name="Nascimento F.X."/>
            <person name="Marcio R.J."/>
        </authorList>
    </citation>
    <scope>NUCLEOTIDE SEQUENCE</scope>
    <source>
        <strain evidence="1">PF55</strain>
    </source>
</reference>
<sequence length="48" mass="5638">MHNNHEVAAQAAAFVQSLKSHRHANMPAIRFRHWPQFISTVRELMEKN</sequence>
<accession>A0ABT8XUR9</accession>
<dbReference type="EMBL" id="JAUOOM010000009">
    <property type="protein sequence ID" value="MDO6407197.1"/>
    <property type="molecule type" value="Genomic_DNA"/>
</dbReference>
<keyword evidence="2" id="KW-1185">Reference proteome</keyword>
<gene>
    <name evidence="1" type="ORF">Q3404_11470</name>
</gene>
<protein>
    <recommendedName>
        <fullName evidence="3">Succinate dehydrogenase flavoprotein subunit</fullName>
    </recommendedName>
</protein>